<gene>
    <name evidence="1" type="ORF">HMF3257_38785</name>
</gene>
<evidence type="ECO:0000313" key="2">
    <source>
        <dbReference type="Proteomes" id="UP000249016"/>
    </source>
</evidence>
<sequence>MKKLILKPYQVLNAEGQPESAIKYFQGQPLIIRFNGQSGRFTRDGQDDLGDSLTITVIAWRFFRGELFGRAPAEYAELFYVDKNRNLCVVMFTNASAQNLRKFMANLSYSAFSGAVQTMLNTVIRIDARPRTRKDAGRYNVAEFTNCGPADIRATTAFLLFCQDHKVYRADTRTVEIEDVLWSATYFTMIGLGVKRDGAKNEEEQQQIQKQYNS</sequence>
<evidence type="ECO:0000313" key="1">
    <source>
        <dbReference type="EMBL" id="RAI72863.1"/>
    </source>
</evidence>
<comment type="caution">
    <text evidence="1">The sequence shown here is derived from an EMBL/GenBank/DDBJ whole genome shotgun (WGS) entry which is preliminary data.</text>
</comment>
<protein>
    <submittedName>
        <fullName evidence="1">Uncharacterized protein</fullName>
    </submittedName>
</protein>
<accession>A0A327NDT3</accession>
<name>A0A327NDT3_9BACT</name>
<reference evidence="1 2" key="1">
    <citation type="submission" date="2018-06" db="EMBL/GenBank/DDBJ databases">
        <title>Spirosoma sp. HMF3257 Genome sequencing and assembly.</title>
        <authorList>
            <person name="Kang H."/>
            <person name="Cha I."/>
            <person name="Kim H."/>
            <person name="Kang J."/>
            <person name="Joh K."/>
        </authorList>
    </citation>
    <scope>NUCLEOTIDE SEQUENCE [LARGE SCALE GENOMIC DNA]</scope>
    <source>
        <strain evidence="1 2">HMF3257</strain>
    </source>
</reference>
<dbReference type="AlphaFoldDB" id="A0A327NDT3"/>
<proteinExistence type="predicted"/>
<dbReference type="Proteomes" id="UP000249016">
    <property type="component" value="Unassembled WGS sequence"/>
</dbReference>
<dbReference type="EMBL" id="QLII01000004">
    <property type="protein sequence ID" value="RAI72863.1"/>
    <property type="molecule type" value="Genomic_DNA"/>
</dbReference>
<keyword evidence="2" id="KW-1185">Reference proteome</keyword>
<organism evidence="1 2">
    <name type="scientific">Spirosoma telluris</name>
    <dbReference type="NCBI Taxonomy" id="2183553"/>
    <lineage>
        <taxon>Bacteria</taxon>
        <taxon>Pseudomonadati</taxon>
        <taxon>Bacteroidota</taxon>
        <taxon>Cytophagia</taxon>
        <taxon>Cytophagales</taxon>
        <taxon>Cytophagaceae</taxon>
        <taxon>Spirosoma</taxon>
    </lineage>
</organism>
<dbReference type="RefSeq" id="WP_111351344.1">
    <property type="nucleotide sequence ID" value="NZ_QLII01000004.1"/>
</dbReference>